<dbReference type="InParanoid" id="A0A4R6QIQ2"/>
<reference evidence="3 4" key="1">
    <citation type="submission" date="2019-03" db="EMBL/GenBank/DDBJ databases">
        <title>Genomic Encyclopedia of Type Strains, Phase IV (KMG-IV): sequencing the most valuable type-strain genomes for metagenomic binning, comparative biology and taxonomic classification.</title>
        <authorList>
            <person name="Goeker M."/>
        </authorList>
    </citation>
    <scope>NUCLEOTIDE SEQUENCE [LARGE SCALE GENOMIC DNA]</scope>
    <source>
        <strain evidence="3 4">DSM 16998</strain>
    </source>
</reference>
<evidence type="ECO:0000259" key="2">
    <source>
        <dbReference type="Pfam" id="PF00857"/>
    </source>
</evidence>
<dbReference type="PANTHER" id="PTHR43540">
    <property type="entry name" value="PEROXYUREIDOACRYLATE/UREIDOACRYLATE AMIDOHYDROLASE-RELATED"/>
    <property type="match status" value="1"/>
</dbReference>
<protein>
    <submittedName>
        <fullName evidence="3">Nicotinamidase-related amidase</fullName>
    </submittedName>
</protein>
<dbReference type="GO" id="GO:0016787">
    <property type="term" value="F:hydrolase activity"/>
    <property type="evidence" value="ECO:0007669"/>
    <property type="project" value="UniProtKB-KW"/>
</dbReference>
<dbReference type="EMBL" id="SNXS01000007">
    <property type="protein sequence ID" value="TDP62492.1"/>
    <property type="molecule type" value="Genomic_DNA"/>
</dbReference>
<evidence type="ECO:0000313" key="4">
    <source>
        <dbReference type="Proteomes" id="UP000295361"/>
    </source>
</evidence>
<organism evidence="3 4">
    <name type="scientific">Roseateles toxinivorans</name>
    <dbReference type="NCBI Taxonomy" id="270368"/>
    <lineage>
        <taxon>Bacteria</taxon>
        <taxon>Pseudomonadati</taxon>
        <taxon>Pseudomonadota</taxon>
        <taxon>Betaproteobacteria</taxon>
        <taxon>Burkholderiales</taxon>
        <taxon>Sphaerotilaceae</taxon>
        <taxon>Roseateles</taxon>
    </lineage>
</organism>
<dbReference type="Gene3D" id="3.40.50.850">
    <property type="entry name" value="Isochorismatase-like"/>
    <property type="match status" value="1"/>
</dbReference>
<dbReference type="Proteomes" id="UP000295361">
    <property type="component" value="Unassembled WGS sequence"/>
</dbReference>
<proteinExistence type="predicted"/>
<evidence type="ECO:0000313" key="3">
    <source>
        <dbReference type="EMBL" id="TDP62492.1"/>
    </source>
</evidence>
<accession>A0A4R6QIQ2</accession>
<dbReference type="AlphaFoldDB" id="A0A4R6QIQ2"/>
<dbReference type="CDD" id="cd01014">
    <property type="entry name" value="nicotinamidase_related"/>
    <property type="match status" value="1"/>
</dbReference>
<dbReference type="InterPro" id="IPR000868">
    <property type="entry name" value="Isochorismatase-like_dom"/>
</dbReference>
<dbReference type="Pfam" id="PF00857">
    <property type="entry name" value="Isochorismatase"/>
    <property type="match status" value="1"/>
</dbReference>
<dbReference type="SUPFAM" id="SSF52499">
    <property type="entry name" value="Isochorismatase-like hydrolases"/>
    <property type="match status" value="1"/>
</dbReference>
<evidence type="ECO:0000256" key="1">
    <source>
        <dbReference type="ARBA" id="ARBA00022801"/>
    </source>
</evidence>
<keyword evidence="4" id="KW-1185">Reference proteome</keyword>
<gene>
    <name evidence="3" type="ORF">DES47_10770</name>
</gene>
<dbReference type="InterPro" id="IPR036380">
    <property type="entry name" value="Isochorismatase-like_sf"/>
</dbReference>
<name>A0A4R6QIQ2_9BURK</name>
<dbReference type="FunCoup" id="A0A4R6QIQ2">
    <property type="interactions" value="105"/>
</dbReference>
<dbReference type="InterPro" id="IPR050272">
    <property type="entry name" value="Isochorismatase-like_hydrls"/>
</dbReference>
<feature type="domain" description="Isochorismatase-like" evidence="2">
    <location>
        <begin position="15"/>
        <end position="184"/>
    </location>
</feature>
<keyword evidence="1" id="KW-0378">Hydrolase</keyword>
<dbReference type="PANTHER" id="PTHR43540:SF1">
    <property type="entry name" value="ISOCHORISMATASE HYDROLASE"/>
    <property type="match status" value="1"/>
</dbReference>
<comment type="caution">
    <text evidence="3">The sequence shown here is derived from an EMBL/GenBank/DDBJ whole genome shotgun (WGS) entry which is preliminary data.</text>
</comment>
<sequence>MRQAHAMTNTSNDTTALILIDMQQGMAAATSPRNNPEAEARIAELLTAWRERGQPVVHVRHLSRTPGSPFWPGQAGAEFQALLAPLPSEHVVDKHVTDAFAHTGLERWLHQRGIRRLVFVGVSTNMSVEATVRSAGCLGFDCQVVADACYCFDRPDLDGRPRNAEDLHRVALANLQGEYGQVCQSTELL</sequence>